<dbReference type="EMBL" id="AESD01000319">
    <property type="protein sequence ID" value="EHJ13267.1"/>
    <property type="molecule type" value="Genomic_DNA"/>
</dbReference>
<evidence type="ECO:0000256" key="1">
    <source>
        <dbReference type="ARBA" id="ARBA00022475"/>
    </source>
</evidence>
<proteinExistence type="predicted"/>
<dbReference type="RefSeq" id="WP_007310368.1">
    <property type="nucleotide sequence ID" value="NZ_AESD01000319.1"/>
</dbReference>
<keyword evidence="1" id="KW-1003">Cell membrane</keyword>
<protein>
    <submittedName>
        <fullName evidence="10">Acyl-phosphate:glycerol-3-phosphate O-acyltransferase PlsY</fullName>
    </submittedName>
</protein>
<evidence type="ECO:0000256" key="5">
    <source>
        <dbReference type="ARBA" id="ARBA00022989"/>
    </source>
</evidence>
<accession>G5J3H6</accession>
<dbReference type="GO" id="GO:0008654">
    <property type="term" value="P:phospholipid biosynthetic process"/>
    <property type="evidence" value="ECO:0007669"/>
    <property type="project" value="UniProtKB-KW"/>
</dbReference>
<dbReference type="GO" id="GO:0043772">
    <property type="term" value="F:acyl-phosphate glycerol-3-phosphate acyltransferase activity"/>
    <property type="evidence" value="ECO:0007669"/>
    <property type="project" value="InterPro"/>
</dbReference>
<keyword evidence="7" id="KW-0472">Membrane</keyword>
<keyword evidence="3 10" id="KW-0808">Transferase</keyword>
<evidence type="ECO:0000256" key="3">
    <source>
        <dbReference type="ARBA" id="ARBA00022679"/>
    </source>
</evidence>
<evidence type="ECO:0000313" key="10">
    <source>
        <dbReference type="EMBL" id="EHJ13267.1"/>
    </source>
</evidence>
<dbReference type="GO" id="GO:0005886">
    <property type="term" value="C:plasma membrane"/>
    <property type="evidence" value="ECO:0007669"/>
    <property type="project" value="InterPro"/>
</dbReference>
<reference evidence="10 11" key="1">
    <citation type="journal article" date="2011" name="Front. Microbiol.">
        <title>Two Strains of Crocosphaera watsonii with Highly Conserved Genomes are Distinguished by Strain-Specific Features.</title>
        <authorList>
            <person name="Bench S.R."/>
            <person name="Ilikchyan I.N."/>
            <person name="Tripp H.J."/>
            <person name="Zehr J.P."/>
        </authorList>
    </citation>
    <scope>NUCLEOTIDE SEQUENCE [LARGE SCALE GENOMIC DNA]</scope>
    <source>
        <strain evidence="10 11">WH 0003</strain>
    </source>
</reference>
<keyword evidence="10" id="KW-0012">Acyltransferase</keyword>
<evidence type="ECO:0000256" key="4">
    <source>
        <dbReference type="ARBA" id="ARBA00022692"/>
    </source>
</evidence>
<keyword evidence="9" id="KW-1208">Phospholipid metabolism</keyword>
<dbReference type="PANTHER" id="PTHR30309">
    <property type="entry name" value="INNER MEMBRANE PROTEIN YGIH"/>
    <property type="match status" value="1"/>
</dbReference>
<evidence type="ECO:0000256" key="6">
    <source>
        <dbReference type="ARBA" id="ARBA00023098"/>
    </source>
</evidence>
<dbReference type="AlphaFoldDB" id="G5J3H6"/>
<gene>
    <name evidence="10" type="ORF">CWATWH0003_2052t1</name>
</gene>
<feature type="non-terminal residue" evidence="10">
    <location>
        <position position="55"/>
    </location>
</feature>
<name>G5J3H6_CROWT</name>
<sequence length="55" mass="5861">MAFLISALLIFLGYLLGSIPTGYLTAFYLEGIDIREHGSGSTGATNILRTVGKRA</sequence>
<keyword evidence="6" id="KW-0443">Lipid metabolism</keyword>
<evidence type="ECO:0000256" key="8">
    <source>
        <dbReference type="ARBA" id="ARBA00023209"/>
    </source>
</evidence>
<dbReference type="InterPro" id="IPR003811">
    <property type="entry name" value="G3P_acylTferase_PlsY"/>
</dbReference>
<keyword evidence="2" id="KW-0444">Lipid biosynthesis</keyword>
<evidence type="ECO:0000256" key="2">
    <source>
        <dbReference type="ARBA" id="ARBA00022516"/>
    </source>
</evidence>
<dbReference type="GeneID" id="88769415"/>
<dbReference type="Pfam" id="PF02660">
    <property type="entry name" value="G3P_acyltransf"/>
    <property type="match status" value="1"/>
</dbReference>
<keyword evidence="5" id="KW-1133">Transmembrane helix</keyword>
<evidence type="ECO:0000256" key="7">
    <source>
        <dbReference type="ARBA" id="ARBA00023136"/>
    </source>
</evidence>
<organism evidence="10 11">
    <name type="scientific">Crocosphaera watsonii WH 0003</name>
    <dbReference type="NCBI Taxonomy" id="423471"/>
    <lineage>
        <taxon>Bacteria</taxon>
        <taxon>Bacillati</taxon>
        <taxon>Cyanobacteriota</taxon>
        <taxon>Cyanophyceae</taxon>
        <taxon>Oscillatoriophycideae</taxon>
        <taxon>Chroococcales</taxon>
        <taxon>Aphanothecaceae</taxon>
        <taxon>Crocosphaera</taxon>
    </lineage>
</organism>
<keyword evidence="4" id="KW-0812">Transmembrane</keyword>
<evidence type="ECO:0000256" key="9">
    <source>
        <dbReference type="ARBA" id="ARBA00023264"/>
    </source>
</evidence>
<comment type="caution">
    <text evidence="10">The sequence shown here is derived from an EMBL/GenBank/DDBJ whole genome shotgun (WGS) entry which is preliminary data.</text>
</comment>
<keyword evidence="8" id="KW-0594">Phospholipid biosynthesis</keyword>
<dbReference type="Proteomes" id="UP000003477">
    <property type="component" value="Unassembled WGS sequence"/>
</dbReference>
<dbReference type="PANTHER" id="PTHR30309:SF0">
    <property type="entry name" value="GLYCEROL-3-PHOSPHATE ACYLTRANSFERASE-RELATED"/>
    <property type="match status" value="1"/>
</dbReference>
<evidence type="ECO:0000313" key="11">
    <source>
        <dbReference type="Proteomes" id="UP000003477"/>
    </source>
</evidence>